<name>A0A6S7A4A8_9BURK</name>
<dbReference type="PIRSF" id="PIRSF008502">
    <property type="entry name" value="UCP008502"/>
    <property type="match status" value="1"/>
</dbReference>
<accession>A0A6S7A4A8</accession>
<dbReference type="Proteomes" id="UP000494269">
    <property type="component" value="Unassembled WGS sequence"/>
</dbReference>
<gene>
    <name evidence="1" type="ORF">LMG3441_03069</name>
</gene>
<proteinExistence type="predicted"/>
<dbReference type="Gene3D" id="3.30.70.1280">
    <property type="entry name" value="SP0830-like domains"/>
    <property type="match status" value="1"/>
</dbReference>
<protein>
    <recommendedName>
        <fullName evidence="3">DUF1697 domain-containing protein</fullName>
    </recommendedName>
</protein>
<dbReference type="InterPro" id="IPR012545">
    <property type="entry name" value="DUF1697"/>
</dbReference>
<sequence>MKTTIILLRGVMPTGKNKVLMAPLREALEAAGLHNVRTYIQSGNVIASTKLGQASVEDLVHRVIHEQFGGDIKVLARPPSHLIDALENNPFKREDPAKLYFTLLASQPEGAMLSSFHGLSHAPDQVQVVGDMAYVLCATKYSDLKANNNFIERKLKVAATTRNFNTMSKLIALSAAGE</sequence>
<reference evidence="1 2" key="1">
    <citation type="submission" date="2020-04" db="EMBL/GenBank/DDBJ databases">
        <authorList>
            <person name="De Canck E."/>
        </authorList>
    </citation>
    <scope>NUCLEOTIDE SEQUENCE [LARGE SCALE GENOMIC DNA]</scope>
    <source>
        <strain evidence="1 2">LMG 3441</strain>
    </source>
</reference>
<organism evidence="1 2">
    <name type="scientific">Achromobacter kerstersii</name>
    <dbReference type="NCBI Taxonomy" id="1353890"/>
    <lineage>
        <taxon>Bacteria</taxon>
        <taxon>Pseudomonadati</taxon>
        <taxon>Pseudomonadota</taxon>
        <taxon>Betaproteobacteria</taxon>
        <taxon>Burkholderiales</taxon>
        <taxon>Alcaligenaceae</taxon>
        <taxon>Achromobacter</taxon>
    </lineage>
</organism>
<dbReference type="EMBL" id="CADIJQ010000004">
    <property type="protein sequence ID" value="CAB3710057.1"/>
    <property type="molecule type" value="Genomic_DNA"/>
</dbReference>
<evidence type="ECO:0008006" key="3">
    <source>
        <dbReference type="Google" id="ProtNLM"/>
    </source>
</evidence>
<evidence type="ECO:0000313" key="1">
    <source>
        <dbReference type="EMBL" id="CAB3710057.1"/>
    </source>
</evidence>
<dbReference type="AlphaFoldDB" id="A0A6S7A4A8"/>
<keyword evidence="2" id="KW-1185">Reference proteome</keyword>
<evidence type="ECO:0000313" key="2">
    <source>
        <dbReference type="Proteomes" id="UP000494269"/>
    </source>
</evidence>
<dbReference type="RefSeq" id="WP_175170224.1">
    <property type="nucleotide sequence ID" value="NZ_CADIJQ010000004.1"/>
</dbReference>
<dbReference type="SUPFAM" id="SSF160379">
    <property type="entry name" value="SP0830-like"/>
    <property type="match status" value="1"/>
</dbReference>
<dbReference type="PANTHER" id="PTHR36439:SF1">
    <property type="entry name" value="DUF1697 DOMAIN-CONTAINING PROTEIN"/>
    <property type="match status" value="1"/>
</dbReference>
<dbReference type="PANTHER" id="PTHR36439">
    <property type="entry name" value="BLL4334 PROTEIN"/>
    <property type="match status" value="1"/>
</dbReference>
<dbReference type="Pfam" id="PF08002">
    <property type="entry name" value="DUF1697"/>
    <property type="match status" value="1"/>
</dbReference>